<evidence type="ECO:0000313" key="3">
    <source>
        <dbReference type="Proteomes" id="UP000266272"/>
    </source>
</evidence>
<keyword evidence="3" id="KW-1185">Reference proteome</keyword>
<dbReference type="STRING" id="490622.A0A395NVW0"/>
<dbReference type="OrthoDB" id="6585699at2759"/>
<dbReference type="GO" id="GO:0007059">
    <property type="term" value="P:chromosome segregation"/>
    <property type="evidence" value="ECO:0007669"/>
    <property type="project" value="InterPro"/>
</dbReference>
<organism evidence="2 3">
    <name type="scientific">Trichoderma arundinaceum</name>
    <dbReference type="NCBI Taxonomy" id="490622"/>
    <lineage>
        <taxon>Eukaryota</taxon>
        <taxon>Fungi</taxon>
        <taxon>Dikarya</taxon>
        <taxon>Ascomycota</taxon>
        <taxon>Pezizomycotina</taxon>
        <taxon>Sordariomycetes</taxon>
        <taxon>Hypocreomycetidae</taxon>
        <taxon>Hypocreales</taxon>
        <taxon>Hypocreaceae</taxon>
        <taxon>Trichoderma</taxon>
    </lineage>
</organism>
<protein>
    <submittedName>
        <fullName evidence="2">Uncharacterized protein</fullName>
    </submittedName>
</protein>
<dbReference type="InterPro" id="IPR007902">
    <property type="entry name" value="Chl4/mis15/CENP-N"/>
</dbReference>
<dbReference type="Proteomes" id="UP000266272">
    <property type="component" value="Unassembled WGS sequence"/>
</dbReference>
<comment type="caution">
    <text evidence="2">The sequence shown here is derived from an EMBL/GenBank/DDBJ whole genome shotgun (WGS) entry which is preliminary data.</text>
</comment>
<dbReference type="Gene3D" id="3.10.20.720">
    <property type="match status" value="1"/>
</dbReference>
<feature type="region of interest" description="Disordered" evidence="1">
    <location>
        <begin position="392"/>
        <end position="419"/>
    </location>
</feature>
<evidence type="ECO:0000313" key="2">
    <source>
        <dbReference type="EMBL" id="RFU80133.1"/>
    </source>
</evidence>
<dbReference type="GO" id="GO:0034080">
    <property type="term" value="P:CENP-A containing chromatin assembly"/>
    <property type="evidence" value="ECO:0007669"/>
    <property type="project" value="InterPro"/>
</dbReference>
<proteinExistence type="predicted"/>
<gene>
    <name evidence="2" type="ORF">TARUN_2096</name>
</gene>
<dbReference type="EMBL" id="PXOA01000124">
    <property type="protein sequence ID" value="RFU80133.1"/>
    <property type="molecule type" value="Genomic_DNA"/>
</dbReference>
<reference evidence="2 3" key="1">
    <citation type="journal article" date="2018" name="PLoS Pathog.">
        <title>Evolution of structural diversity of trichothecenes, a family of toxins produced by plant pathogenic and entomopathogenic fungi.</title>
        <authorList>
            <person name="Proctor R.H."/>
            <person name="McCormick S.P."/>
            <person name="Kim H.S."/>
            <person name="Cardoza R.E."/>
            <person name="Stanley A.M."/>
            <person name="Lindo L."/>
            <person name="Kelly A."/>
            <person name="Brown D.W."/>
            <person name="Lee T."/>
            <person name="Vaughan M.M."/>
            <person name="Alexander N.J."/>
            <person name="Busman M."/>
            <person name="Gutierrez S."/>
        </authorList>
    </citation>
    <scope>NUCLEOTIDE SEQUENCE [LARGE SCALE GENOMIC DNA]</scope>
    <source>
        <strain evidence="2 3">IBT 40837</strain>
    </source>
</reference>
<feature type="compositionally biased region" description="Polar residues" evidence="1">
    <location>
        <begin position="410"/>
        <end position="419"/>
    </location>
</feature>
<sequence length="508" mass="56073">MARFSVPTKARLPSSLRVDSSNPAVIKSLGRLSREALISLALSWLDGDSIANAVPYLERRDEEDEADPDDLYPPCTSVQELYELYVEMQQQKGSKRDVANRILEGDWRHGLSLYQLAMVDFYYLEEHPMSQKWTAYKILPLKPPTKDADDEILQIDDKALNVPRFHPSTFLQSLQDQVLPDIKAHYHFHRPKDLPILLLRIFVVESPYNSDLALSGVTGSGSATNFTSSRTVYLAFPDGSSHIYITKSQANGPAAMGESKSLQNLIIHGVPKALSRPRERYTMKPTSLTSRNLETLLDKRGPGRGNAAGGGWSVYASEKNKKSPLDAILPNPPLSEKISLSDQSRKRLKPLSLDQRSAKRAKLIAKARFGDSGLIADGKGIERVDVLLKDPFPTPTTAAAETQGQDDEQTNAPGETSVSARRRTIDAVLRQAANDDEEEPDEPENSSQWQPTVQITFQGTHVFAGIRQLVEAGIVDGERMPGWMTGEDGVTVGVVRHGRIRGNKGSGL</sequence>
<accession>A0A395NVW0</accession>
<dbReference type="Pfam" id="PF05238">
    <property type="entry name" value="CENP-N"/>
    <property type="match status" value="1"/>
</dbReference>
<evidence type="ECO:0000256" key="1">
    <source>
        <dbReference type="SAM" id="MobiDB-lite"/>
    </source>
</evidence>
<feature type="region of interest" description="Disordered" evidence="1">
    <location>
        <begin position="324"/>
        <end position="357"/>
    </location>
</feature>
<dbReference type="AlphaFoldDB" id="A0A395NVW0"/>
<name>A0A395NVW0_TRIAR</name>